<dbReference type="Pfam" id="PF04577">
    <property type="entry name" value="Glyco_transf_61"/>
    <property type="match status" value="1"/>
</dbReference>
<dbReference type="InParanoid" id="A2D8Q2"/>
<evidence type="ECO:0000259" key="1">
    <source>
        <dbReference type="Pfam" id="PF04577"/>
    </source>
</evidence>
<dbReference type="Proteomes" id="UP000001542">
    <property type="component" value="Unassembled WGS sequence"/>
</dbReference>
<dbReference type="VEuPathDB" id="TrichDB:TVAGG3_0391910"/>
<dbReference type="GO" id="GO:0016757">
    <property type="term" value="F:glycosyltransferase activity"/>
    <property type="evidence" value="ECO:0000318"/>
    <property type="project" value="GO_Central"/>
</dbReference>
<reference evidence="2" key="2">
    <citation type="journal article" date="2007" name="Science">
        <title>Draft genome sequence of the sexually transmitted pathogen Trichomonas vaginalis.</title>
        <authorList>
            <person name="Carlton J.M."/>
            <person name="Hirt R.P."/>
            <person name="Silva J.C."/>
            <person name="Delcher A.L."/>
            <person name="Schatz M."/>
            <person name="Zhao Q."/>
            <person name="Wortman J.R."/>
            <person name="Bidwell S.L."/>
            <person name="Alsmark U.C.M."/>
            <person name="Besteiro S."/>
            <person name="Sicheritz-Ponten T."/>
            <person name="Noel C.J."/>
            <person name="Dacks J.B."/>
            <person name="Foster P.G."/>
            <person name="Simillion C."/>
            <person name="Van de Peer Y."/>
            <person name="Miranda-Saavedra D."/>
            <person name="Barton G.J."/>
            <person name="Westrop G.D."/>
            <person name="Mueller S."/>
            <person name="Dessi D."/>
            <person name="Fiori P.L."/>
            <person name="Ren Q."/>
            <person name="Paulsen I."/>
            <person name="Zhang H."/>
            <person name="Bastida-Corcuera F.D."/>
            <person name="Simoes-Barbosa A."/>
            <person name="Brown M.T."/>
            <person name="Hayes R.D."/>
            <person name="Mukherjee M."/>
            <person name="Okumura C.Y."/>
            <person name="Schneider R."/>
            <person name="Smith A.J."/>
            <person name="Vanacova S."/>
            <person name="Villalvazo M."/>
            <person name="Haas B.J."/>
            <person name="Pertea M."/>
            <person name="Feldblyum T.V."/>
            <person name="Utterback T.R."/>
            <person name="Shu C.L."/>
            <person name="Osoegawa K."/>
            <person name="de Jong P.J."/>
            <person name="Hrdy I."/>
            <person name="Horvathova L."/>
            <person name="Zubacova Z."/>
            <person name="Dolezal P."/>
            <person name="Malik S.B."/>
            <person name="Logsdon J.M. Jr."/>
            <person name="Henze K."/>
            <person name="Gupta A."/>
            <person name="Wang C.C."/>
            <person name="Dunne R.L."/>
            <person name="Upcroft J.A."/>
            <person name="Upcroft P."/>
            <person name="White O."/>
            <person name="Salzberg S.L."/>
            <person name="Tang P."/>
            <person name="Chiu C.-H."/>
            <person name="Lee Y.-S."/>
            <person name="Embley T.M."/>
            <person name="Coombs G.H."/>
            <person name="Mottram J.C."/>
            <person name="Tachezy J."/>
            <person name="Fraser-Liggett C.M."/>
            <person name="Johnson P.J."/>
        </authorList>
    </citation>
    <scope>NUCLEOTIDE SEQUENCE [LARGE SCALE GENOMIC DNA]</scope>
    <source>
        <strain evidence="2">G3</strain>
    </source>
</reference>
<organism evidence="2 3">
    <name type="scientific">Trichomonas vaginalis (strain ATCC PRA-98 / G3)</name>
    <dbReference type="NCBI Taxonomy" id="412133"/>
    <lineage>
        <taxon>Eukaryota</taxon>
        <taxon>Metamonada</taxon>
        <taxon>Parabasalia</taxon>
        <taxon>Trichomonadida</taxon>
        <taxon>Trichomonadidae</taxon>
        <taxon>Trichomonas</taxon>
    </lineage>
</organism>
<reference evidence="2" key="1">
    <citation type="submission" date="2006-10" db="EMBL/GenBank/DDBJ databases">
        <authorList>
            <person name="Amadeo P."/>
            <person name="Zhao Q."/>
            <person name="Wortman J."/>
            <person name="Fraser-Liggett C."/>
            <person name="Carlton J."/>
        </authorList>
    </citation>
    <scope>NUCLEOTIDE SEQUENCE</scope>
    <source>
        <strain evidence="2">G3</strain>
    </source>
</reference>
<evidence type="ECO:0000313" key="3">
    <source>
        <dbReference type="Proteomes" id="UP000001542"/>
    </source>
</evidence>
<dbReference type="EMBL" id="DS113179">
    <property type="protein sequence ID" value="EAY23301.1"/>
    <property type="molecule type" value="Genomic_DNA"/>
</dbReference>
<dbReference type="InterPro" id="IPR049625">
    <property type="entry name" value="Glyco_transf_61_cat"/>
</dbReference>
<keyword evidence="3" id="KW-1185">Reference proteome</keyword>
<dbReference type="AlphaFoldDB" id="A2D8Q2"/>
<feature type="domain" description="Glycosyltransferase 61 catalytic" evidence="1">
    <location>
        <begin position="11"/>
        <end position="191"/>
    </location>
</feature>
<evidence type="ECO:0000313" key="2">
    <source>
        <dbReference type="EMBL" id="EAY23301.1"/>
    </source>
</evidence>
<proteinExistence type="predicted"/>
<accession>A2D8Q2</accession>
<dbReference type="RefSeq" id="XP_001584287.1">
    <property type="nucleotide sequence ID" value="XM_001584237.1"/>
</dbReference>
<protein>
    <recommendedName>
        <fullName evidence="1">Glycosyltransferase 61 catalytic domain-containing protein</fullName>
    </recommendedName>
</protein>
<dbReference type="KEGG" id="tva:5468863"/>
<dbReference type="VEuPathDB" id="TrichDB:TVAG_186090"/>
<gene>
    <name evidence="2" type="ORF">TVAG_186090</name>
</gene>
<sequence length="285" mass="33391">MLHYVQYWHMYGHYIHDFLSSMMFVPQELMEKGILVASPKKSIKAVKDLVKYLGLNITFLKMKKDEQIYVKKLWIVHTLELGHGYASGGFTRMRKLIMEKVDFNKIKPTRFVLADRPPKSGRNFENPKLMLKYLNDYTVIDKGCKWVRDDKFFGVPVEQIVKYWQSIKVLVTLQGSGIYNAIFMHEKCGMCLVFSSINDGPNLHLCTHLHIFLIGVIHPRRAHKSREPQVTNYTLMVQYTQRVVDTVNQGNWTSMEGIHVFLKEAPIVTNVSHFVRNYKDFTKNW</sequence>
<name>A2D8Q2_TRIV3</name>